<evidence type="ECO:0000313" key="4">
    <source>
        <dbReference type="Proteomes" id="UP000185696"/>
    </source>
</evidence>
<dbReference type="InterPro" id="IPR028939">
    <property type="entry name" value="P5C_Rdtase_cat_N"/>
</dbReference>
<keyword evidence="1" id="KW-0560">Oxidoreductase</keyword>
<accession>A0A7Z0WIG5</accession>
<dbReference type="PANTHER" id="PTHR14239:SF10">
    <property type="entry name" value="REDUCTASE"/>
    <property type="match status" value="1"/>
</dbReference>
<sequence length="209" mass="21035">MRIAVIGAGNVGGALTRGLTRTGHAVTVTATDPDHASALADQTGASAAATAADAVESAQAVIIAVPHTATAGLAGELSGAVTGKVVIDATNPVGDQPGRSAVTDRSAAEHLQDALPGAHVVKAFNTVFAANQADPVVHGVALDGFYAGDHEPAKQTVRDLLAGLGYRPVDAGPLSAALSLEHLALLNISLNARHGWAWRDGWKLVGPTD</sequence>
<reference evidence="3 4" key="1">
    <citation type="submission" date="2016-12" db="EMBL/GenBank/DDBJ databases">
        <title>The draft genome sequence of Actinophytocola xinjiangensis.</title>
        <authorList>
            <person name="Wang W."/>
            <person name="Yuan L."/>
        </authorList>
    </citation>
    <scope>NUCLEOTIDE SEQUENCE [LARGE SCALE GENOMIC DNA]</scope>
    <source>
        <strain evidence="3 4">CGMCC 4.4663</strain>
    </source>
</reference>
<dbReference type="Pfam" id="PF03807">
    <property type="entry name" value="F420_oxidored"/>
    <property type="match status" value="1"/>
</dbReference>
<organism evidence="3 4">
    <name type="scientific">Actinophytocola xinjiangensis</name>
    <dbReference type="NCBI Taxonomy" id="485602"/>
    <lineage>
        <taxon>Bacteria</taxon>
        <taxon>Bacillati</taxon>
        <taxon>Actinomycetota</taxon>
        <taxon>Actinomycetes</taxon>
        <taxon>Pseudonocardiales</taxon>
        <taxon>Pseudonocardiaceae</taxon>
    </lineage>
</organism>
<dbReference type="Proteomes" id="UP000185696">
    <property type="component" value="Unassembled WGS sequence"/>
</dbReference>
<feature type="domain" description="Pyrroline-5-carboxylate reductase catalytic N-terminal" evidence="2">
    <location>
        <begin position="2"/>
        <end position="92"/>
    </location>
</feature>
<dbReference type="PANTHER" id="PTHR14239">
    <property type="entry name" value="DUDULIN-RELATED"/>
    <property type="match status" value="1"/>
</dbReference>
<proteinExistence type="predicted"/>
<keyword evidence="4" id="KW-1185">Reference proteome</keyword>
<dbReference type="AlphaFoldDB" id="A0A7Z0WIG5"/>
<comment type="caution">
    <text evidence="3">The sequence shown here is derived from an EMBL/GenBank/DDBJ whole genome shotgun (WGS) entry which is preliminary data.</text>
</comment>
<evidence type="ECO:0000256" key="1">
    <source>
        <dbReference type="ARBA" id="ARBA00023002"/>
    </source>
</evidence>
<gene>
    <name evidence="3" type="ORF">BLA60_24670</name>
</gene>
<dbReference type="GO" id="GO:0016491">
    <property type="term" value="F:oxidoreductase activity"/>
    <property type="evidence" value="ECO:0007669"/>
    <property type="project" value="UniProtKB-KW"/>
</dbReference>
<dbReference type="EMBL" id="MSIF01000013">
    <property type="protein sequence ID" value="OLF08065.1"/>
    <property type="molecule type" value="Genomic_DNA"/>
</dbReference>
<dbReference type="Gene3D" id="3.40.50.720">
    <property type="entry name" value="NAD(P)-binding Rossmann-like Domain"/>
    <property type="match status" value="1"/>
</dbReference>
<evidence type="ECO:0000313" key="3">
    <source>
        <dbReference type="EMBL" id="OLF08065.1"/>
    </source>
</evidence>
<dbReference type="InterPro" id="IPR036291">
    <property type="entry name" value="NAD(P)-bd_dom_sf"/>
</dbReference>
<dbReference type="SUPFAM" id="SSF51735">
    <property type="entry name" value="NAD(P)-binding Rossmann-fold domains"/>
    <property type="match status" value="1"/>
</dbReference>
<evidence type="ECO:0000259" key="2">
    <source>
        <dbReference type="Pfam" id="PF03807"/>
    </source>
</evidence>
<name>A0A7Z0WIG5_9PSEU</name>
<dbReference type="InterPro" id="IPR051267">
    <property type="entry name" value="STEAP_metalloreductase"/>
</dbReference>
<protein>
    <recommendedName>
        <fullName evidence="2">Pyrroline-5-carboxylate reductase catalytic N-terminal domain-containing protein</fullName>
    </recommendedName>
</protein>